<dbReference type="AlphaFoldDB" id="A0A0R1ULZ1"/>
<proteinExistence type="inferred from homology"/>
<comment type="similarity">
    <text evidence="1">Belongs to the phD/YefM antitoxin family.</text>
</comment>
<evidence type="ECO:0008006" key="4">
    <source>
        <dbReference type="Google" id="ProtNLM"/>
    </source>
</evidence>
<evidence type="ECO:0000256" key="1">
    <source>
        <dbReference type="ARBA" id="ARBA00009981"/>
    </source>
</evidence>
<dbReference type="SUPFAM" id="SSF143120">
    <property type="entry name" value="YefM-like"/>
    <property type="match status" value="1"/>
</dbReference>
<dbReference type="Proteomes" id="UP000051580">
    <property type="component" value="Unassembled WGS sequence"/>
</dbReference>
<sequence length="75" mass="8195">MKTTYSLTDAQQNFLTLMQAANTGNPVKIESATGNQPEAVLLSAASWAAIQKQLGDQAETEQHHRAALYHAWGRL</sequence>
<dbReference type="Gene3D" id="3.40.1620.10">
    <property type="entry name" value="YefM-like domain"/>
    <property type="match status" value="1"/>
</dbReference>
<dbReference type="PATRIC" id="fig|1423753.3.peg.472"/>
<dbReference type="OrthoDB" id="2324997at2"/>
<evidence type="ECO:0000313" key="2">
    <source>
        <dbReference type="EMBL" id="KRL94305.1"/>
    </source>
</evidence>
<reference evidence="2 3" key="1">
    <citation type="journal article" date="2015" name="Genome Announc.">
        <title>Expanding the biotechnology potential of lactobacilli through comparative genomics of 213 strains and associated genera.</title>
        <authorList>
            <person name="Sun Z."/>
            <person name="Harris H.M."/>
            <person name="McCann A."/>
            <person name="Guo C."/>
            <person name="Argimon S."/>
            <person name="Zhang W."/>
            <person name="Yang X."/>
            <person name="Jeffery I.B."/>
            <person name="Cooney J.C."/>
            <person name="Kagawa T.F."/>
            <person name="Liu W."/>
            <person name="Song Y."/>
            <person name="Salvetti E."/>
            <person name="Wrobel A."/>
            <person name="Rasinkangas P."/>
            <person name="Parkhill J."/>
            <person name="Rea M.C."/>
            <person name="O'Sullivan O."/>
            <person name="Ritari J."/>
            <person name="Douillard F.P."/>
            <person name="Paul Ross R."/>
            <person name="Yang R."/>
            <person name="Briner A.E."/>
            <person name="Felis G.E."/>
            <person name="de Vos W.M."/>
            <person name="Barrangou R."/>
            <person name="Klaenhammer T.R."/>
            <person name="Caufield P.W."/>
            <person name="Cui Y."/>
            <person name="Zhang H."/>
            <person name="O'Toole P.W."/>
        </authorList>
    </citation>
    <scope>NUCLEOTIDE SEQUENCE [LARGE SCALE GENOMIC DNA]</scope>
    <source>
        <strain evidence="2 3">DSM 16381</strain>
    </source>
</reference>
<protein>
    <recommendedName>
        <fullName evidence="4">Antitoxin</fullName>
    </recommendedName>
</protein>
<organism evidence="2 3">
    <name type="scientific">Levilactobacillus hammesii DSM 16381</name>
    <dbReference type="NCBI Taxonomy" id="1423753"/>
    <lineage>
        <taxon>Bacteria</taxon>
        <taxon>Bacillati</taxon>
        <taxon>Bacillota</taxon>
        <taxon>Bacilli</taxon>
        <taxon>Lactobacillales</taxon>
        <taxon>Lactobacillaceae</taxon>
        <taxon>Levilactobacillus</taxon>
    </lineage>
</organism>
<dbReference type="EMBL" id="AZFS01000059">
    <property type="protein sequence ID" value="KRL94305.1"/>
    <property type="molecule type" value="Genomic_DNA"/>
</dbReference>
<evidence type="ECO:0000313" key="3">
    <source>
        <dbReference type="Proteomes" id="UP000051580"/>
    </source>
</evidence>
<keyword evidence="3" id="KW-1185">Reference proteome</keyword>
<name>A0A0R1ULZ1_9LACO</name>
<comment type="caution">
    <text evidence="2">The sequence shown here is derived from an EMBL/GenBank/DDBJ whole genome shotgun (WGS) entry which is preliminary data.</text>
</comment>
<dbReference type="RefSeq" id="WP_057734004.1">
    <property type="nucleotide sequence ID" value="NZ_AZFS01000059.1"/>
</dbReference>
<dbReference type="NCBIfam" id="TIGR01552">
    <property type="entry name" value="phd_fam"/>
    <property type="match status" value="1"/>
</dbReference>
<dbReference type="InterPro" id="IPR036165">
    <property type="entry name" value="YefM-like_sf"/>
</dbReference>
<gene>
    <name evidence="2" type="ORF">FD28_GL000453</name>
</gene>
<accession>A0A0R1ULZ1</accession>